<dbReference type="PIRSF" id="PIRSF004649">
    <property type="entry name" value="MlaC"/>
    <property type="match status" value="1"/>
</dbReference>
<dbReference type="OrthoDB" id="9787053at2"/>
<organism evidence="2 3">
    <name type="scientific">Exilibacterium tricleocarpae</name>
    <dbReference type="NCBI Taxonomy" id="2591008"/>
    <lineage>
        <taxon>Bacteria</taxon>
        <taxon>Pseudomonadati</taxon>
        <taxon>Pseudomonadota</taxon>
        <taxon>Gammaproteobacteria</taxon>
        <taxon>Cellvibrionales</taxon>
        <taxon>Cellvibrionaceae</taxon>
        <taxon>Exilibacterium</taxon>
    </lineage>
</organism>
<dbReference type="RefSeq" id="WP_142902249.1">
    <property type="nucleotide sequence ID" value="NZ_ML660087.1"/>
</dbReference>
<dbReference type="InterPro" id="IPR008869">
    <property type="entry name" value="MlaC/ttg2D"/>
</dbReference>
<protein>
    <submittedName>
        <fullName evidence="2">ABC transporter substrate-binding protein</fullName>
    </submittedName>
</protein>
<dbReference type="Pfam" id="PF05494">
    <property type="entry name" value="MlaC"/>
    <property type="match status" value="1"/>
</dbReference>
<keyword evidence="3" id="KW-1185">Reference proteome</keyword>
<dbReference type="Gene3D" id="3.10.450.710">
    <property type="entry name" value="Tgt2/MlaC"/>
    <property type="match status" value="1"/>
</dbReference>
<keyword evidence="1" id="KW-0732">Signal</keyword>
<proteinExistence type="predicted"/>
<accession>A0A545U9F2</accession>
<evidence type="ECO:0000313" key="2">
    <source>
        <dbReference type="EMBL" id="TQV86097.1"/>
    </source>
</evidence>
<dbReference type="AlphaFoldDB" id="A0A545U9F2"/>
<feature type="chain" id="PRO_5021954461" evidence="1">
    <location>
        <begin position="25"/>
        <end position="200"/>
    </location>
</feature>
<dbReference type="InterPro" id="IPR042245">
    <property type="entry name" value="Tgt2/MlaC_sf"/>
</dbReference>
<dbReference type="PANTHER" id="PTHR36573:SF1">
    <property type="entry name" value="INTERMEMBRANE PHOSPHOLIPID TRANSPORT SYSTEM BINDING PROTEIN MLAC"/>
    <property type="match status" value="1"/>
</dbReference>
<feature type="signal peptide" evidence="1">
    <location>
        <begin position="1"/>
        <end position="24"/>
    </location>
</feature>
<dbReference type="Proteomes" id="UP000319732">
    <property type="component" value="Unassembled WGS sequence"/>
</dbReference>
<dbReference type="EMBL" id="VHSG01000002">
    <property type="protein sequence ID" value="TQV86097.1"/>
    <property type="molecule type" value="Genomic_DNA"/>
</dbReference>
<evidence type="ECO:0000256" key="1">
    <source>
        <dbReference type="SAM" id="SignalP"/>
    </source>
</evidence>
<gene>
    <name evidence="2" type="ORF">FKG94_00625</name>
</gene>
<dbReference type="PANTHER" id="PTHR36573">
    <property type="entry name" value="INTERMEMBRANE PHOSPHOLIPID TRANSPORT SYSTEM BINDING PROTEIN MLAC"/>
    <property type="match status" value="1"/>
</dbReference>
<sequence>MNATRPLVFTIILLLLTPAAWVQAAQTSNQTPTQTLQQAVDGLLAIVVDEDMSSEQKRVKMTAIVDEYADFRAMSQRIVATDWRKAETEDKDEFIGLFSQVVVNTYYGLLDKYSGESVEYLEEEIRRDKYAVVDTHILSQGKKIPVKFRMIKRAEGWRIYDYVVEGISLVSSYNSSYKPILRRGGLKALNESLTQELASN</sequence>
<reference evidence="2 3" key="1">
    <citation type="submission" date="2019-06" db="EMBL/GenBank/DDBJ databases">
        <title>Whole genome sequence for Cellvibrionaceae sp. R142.</title>
        <authorList>
            <person name="Wang G."/>
        </authorList>
    </citation>
    <scope>NUCLEOTIDE SEQUENCE [LARGE SCALE GENOMIC DNA]</scope>
    <source>
        <strain evidence="2 3">R142</strain>
    </source>
</reference>
<comment type="caution">
    <text evidence="2">The sequence shown here is derived from an EMBL/GenBank/DDBJ whole genome shotgun (WGS) entry which is preliminary data.</text>
</comment>
<name>A0A545U9F2_9GAMM</name>
<evidence type="ECO:0000313" key="3">
    <source>
        <dbReference type="Proteomes" id="UP000319732"/>
    </source>
</evidence>